<keyword evidence="2" id="KW-1185">Reference proteome</keyword>
<feature type="non-terminal residue" evidence="1">
    <location>
        <position position="547"/>
    </location>
</feature>
<sequence>MSRLHDALRTLSPKDFSDVPLDDLNNYMRDVFAKAELVINTVPSPPGGDTYPSASRTRTEPNPAANATEITSSNVRSPPPDPEVVELQKTWGKPIKVGNKDNPLGVSVWKTAGADRHGAWFARRSVHEGLGFTKWKRAMQKEFPASMAVEEGPGSGSVRGIGTDRRVEQKIVDGVGKLEVYQLSAQFPGPVAPREFIAMLLTSETALGDASSVTTDSKESKQIIPRHYMVVSIPVEHPDAPPRQNLVLGHYESVELIREIPISPPKSQSTPNLLNSGDKEVEGRKRSKTDAGGGGAHDHAGGEGDPETNPVEWIMITRSDPGGGIPRFMVERNTPASITADTAKFLNWACSRTEEDLASDDEAVASHEHEDHENMSERRESYSAAQANGHLAGVRSPSARKTAKHGTHETSEPHEKGIVSSLNDIVGTGVATYVPETVQENLPSFVPNANQAAEDGEHTDDDTDSSSVTSFASAEQYNTTEEKPHDPDAPPSPSSFERMNKRASTSSLSVAESGLNPSTSDLNKHLERHDKELSKLDKKKQEFDKKL</sequence>
<reference evidence="1" key="1">
    <citation type="submission" date="2024-09" db="EMBL/GenBank/DDBJ databases">
        <title>Black Yeasts Isolated from many extreme environments.</title>
        <authorList>
            <person name="Coleine C."/>
            <person name="Stajich J.E."/>
            <person name="Selbmann L."/>
        </authorList>
    </citation>
    <scope>NUCLEOTIDE SEQUENCE</scope>
    <source>
        <strain evidence="1">CCFEE 5737</strain>
    </source>
</reference>
<organism evidence="1 2">
    <name type="scientific">Coniosporium uncinatum</name>
    <dbReference type="NCBI Taxonomy" id="93489"/>
    <lineage>
        <taxon>Eukaryota</taxon>
        <taxon>Fungi</taxon>
        <taxon>Dikarya</taxon>
        <taxon>Ascomycota</taxon>
        <taxon>Pezizomycotina</taxon>
        <taxon>Dothideomycetes</taxon>
        <taxon>Dothideomycetes incertae sedis</taxon>
        <taxon>Coniosporium</taxon>
    </lineage>
</organism>
<name>A0ACC3DQU1_9PEZI</name>
<proteinExistence type="predicted"/>
<gene>
    <name evidence="1" type="ORF">LTS18_006336</name>
</gene>
<comment type="caution">
    <text evidence="1">The sequence shown here is derived from an EMBL/GenBank/DDBJ whole genome shotgun (WGS) entry which is preliminary data.</text>
</comment>
<protein>
    <submittedName>
        <fullName evidence="1">Uncharacterized protein</fullName>
    </submittedName>
</protein>
<dbReference type="Proteomes" id="UP001186974">
    <property type="component" value="Unassembled WGS sequence"/>
</dbReference>
<accession>A0ACC3DQU1</accession>
<evidence type="ECO:0000313" key="1">
    <source>
        <dbReference type="EMBL" id="KAK3078900.1"/>
    </source>
</evidence>
<evidence type="ECO:0000313" key="2">
    <source>
        <dbReference type="Proteomes" id="UP001186974"/>
    </source>
</evidence>
<dbReference type="EMBL" id="JAWDJW010001530">
    <property type="protein sequence ID" value="KAK3078900.1"/>
    <property type="molecule type" value="Genomic_DNA"/>
</dbReference>